<keyword evidence="2" id="KW-0184">Conjugation</keyword>
<evidence type="ECO:0000313" key="6">
    <source>
        <dbReference type="Proteomes" id="UP000654452"/>
    </source>
</evidence>
<sequence length="675" mass="76474">MSNAFGAERDFTHLSPVHRFVREKDKALAHIKYVSRPNAVRHAEDMIFVGDVTVDGVNRSGVYRYLGPDPDTDTGIAGAVDAQLYAHRLAMIDTAQRLVREEFADPDDEAPDDEEDLSAWQAAKKRTKDDPRKARIDKWMLPLPAWISEEQQRELLATVLHEITAGGRAIAYACIHRDKPGNPHSHIVFYDRMETRASAERRKAERGGKRARREFVLSLSDTDAHMRLRQRYMEVGNAFLESFDSGHRIEVRRYEDIGIDQEATKHIGSRRKAVVGKQETAAAIDRGEFAHPGQDTYRRLKAQYRRQYSDDDPLVANPVIKRANERKREAEAALTEAAVIRGQAQEDRLARLTADRARAIAEKDAEEAHTAAKDARERAAEQARIANAAVAELERVRRQAADDAGALVRERIELRRKAGEDEQSVHDRETHLDALQQTVRILCEHVNCEVDDLWERMDYTPAQWAKAMHDRIQTEHRAEMERQVKEADRRYNEMYLKWQHASTEQAAARRALKVETVKREEAEGAVEKLQRTLQRLLGERSALSSGLAIIANGLDRWEWAKPIARAIRAILPDDQSKMPADLDDKLEALANVFKTISDGGTGKAKPVHAESMQPVAERVRRSVPVSGKTRLIHTAGRAIMDAIRPDPEPVDLPEMVRIPMPSASLTRLHSDHGER</sequence>
<dbReference type="EMBL" id="JAEPIV010000001">
    <property type="protein sequence ID" value="MBK4717554.1"/>
    <property type="molecule type" value="Genomic_DNA"/>
</dbReference>
<accession>A0ABS1HRV4</accession>
<dbReference type="InterPro" id="IPR005053">
    <property type="entry name" value="MobA_MobL"/>
</dbReference>
<dbReference type="RefSeq" id="WP_200483922.1">
    <property type="nucleotide sequence ID" value="NZ_JAEPIV010000001.1"/>
</dbReference>
<comment type="similarity">
    <text evidence="1">Belongs to the MobA/MobL family.</text>
</comment>
<proteinExistence type="inferred from homology"/>
<organism evidence="5 6">
    <name type="scientific">Azospirillum aestuarii</name>
    <dbReference type="NCBI Taxonomy" id="2802052"/>
    <lineage>
        <taxon>Bacteria</taxon>
        <taxon>Pseudomonadati</taxon>
        <taxon>Pseudomonadota</taxon>
        <taxon>Alphaproteobacteria</taxon>
        <taxon>Rhodospirillales</taxon>
        <taxon>Azospirillaceae</taxon>
        <taxon>Azospirillum</taxon>
    </lineage>
</organism>
<evidence type="ECO:0000256" key="2">
    <source>
        <dbReference type="ARBA" id="ARBA00022971"/>
    </source>
</evidence>
<evidence type="ECO:0000256" key="3">
    <source>
        <dbReference type="SAM" id="Coils"/>
    </source>
</evidence>
<feature type="coiled-coil region" evidence="3">
    <location>
        <begin position="477"/>
        <end position="539"/>
    </location>
</feature>
<evidence type="ECO:0000256" key="1">
    <source>
        <dbReference type="ARBA" id="ARBA00010873"/>
    </source>
</evidence>
<dbReference type="Pfam" id="PF03389">
    <property type="entry name" value="MobA_MobL"/>
    <property type="match status" value="1"/>
</dbReference>
<evidence type="ECO:0000313" key="5">
    <source>
        <dbReference type="EMBL" id="MBK4717554.1"/>
    </source>
</evidence>
<reference evidence="5 6" key="1">
    <citation type="submission" date="2021-01" db="EMBL/GenBank/DDBJ databases">
        <title>Azospirillum sp. YIM DDC1 draft genome.</title>
        <authorList>
            <person name="Wang Y.-X."/>
        </authorList>
    </citation>
    <scope>NUCLEOTIDE SEQUENCE [LARGE SCALE GENOMIC DNA]</scope>
    <source>
        <strain evidence="5 6">YIM DDC1</strain>
    </source>
</reference>
<evidence type="ECO:0000259" key="4">
    <source>
        <dbReference type="Pfam" id="PF03389"/>
    </source>
</evidence>
<comment type="caution">
    <text evidence="5">The sequence shown here is derived from an EMBL/GenBank/DDBJ whole genome shotgun (WGS) entry which is preliminary data.</text>
</comment>
<dbReference type="Gene3D" id="3.30.930.30">
    <property type="match status" value="1"/>
</dbReference>
<keyword evidence="6" id="KW-1185">Reference proteome</keyword>
<name>A0ABS1HRV4_9PROT</name>
<keyword evidence="3" id="KW-0175">Coiled coil</keyword>
<protein>
    <submittedName>
        <fullName evidence="5">MobA/MobL family protein</fullName>
    </submittedName>
</protein>
<feature type="domain" description="MobA/MobL protein" evidence="4">
    <location>
        <begin position="96"/>
        <end position="274"/>
    </location>
</feature>
<feature type="coiled-coil region" evidence="3">
    <location>
        <begin position="320"/>
        <end position="396"/>
    </location>
</feature>
<dbReference type="Proteomes" id="UP000654452">
    <property type="component" value="Unassembled WGS sequence"/>
</dbReference>
<gene>
    <name evidence="5" type="ORF">JJL56_01585</name>
</gene>